<accession>A0ABV2AZE4</accession>
<evidence type="ECO:0000256" key="4">
    <source>
        <dbReference type="ARBA" id="ARBA00023010"/>
    </source>
</evidence>
<dbReference type="InterPro" id="IPR035958">
    <property type="entry name" value="SecB-like_sf"/>
</dbReference>
<evidence type="ECO:0000256" key="3">
    <source>
        <dbReference type="ARBA" id="ARBA00022927"/>
    </source>
</evidence>
<dbReference type="Pfam" id="PF02556">
    <property type="entry name" value="SecB"/>
    <property type="match status" value="1"/>
</dbReference>
<protein>
    <recommendedName>
        <fullName evidence="5">Protein-export protein SecB</fullName>
    </recommendedName>
</protein>
<dbReference type="Proteomes" id="UP001460888">
    <property type="component" value="Unassembled WGS sequence"/>
</dbReference>
<proteinExistence type="inferred from homology"/>
<dbReference type="Gene3D" id="3.10.420.10">
    <property type="entry name" value="SecB-like"/>
    <property type="match status" value="1"/>
</dbReference>
<dbReference type="EMBL" id="APND01000002">
    <property type="protein sequence ID" value="MES1928983.1"/>
    <property type="molecule type" value="Genomic_DNA"/>
</dbReference>
<dbReference type="PRINTS" id="PR01594">
    <property type="entry name" value="SECBCHAPRONE"/>
</dbReference>
<keyword evidence="5" id="KW-0143">Chaperone</keyword>
<keyword evidence="5" id="KW-0963">Cytoplasm</keyword>
<keyword evidence="2 5" id="KW-0813">Transport</keyword>
<dbReference type="HAMAP" id="MF_00821">
    <property type="entry name" value="SecB"/>
    <property type="match status" value="1"/>
</dbReference>
<name>A0ABV2AZE4_9GAMM</name>
<comment type="similarity">
    <text evidence="1 5">Belongs to the SecB family.</text>
</comment>
<evidence type="ECO:0000313" key="7">
    <source>
        <dbReference type="Proteomes" id="UP001460888"/>
    </source>
</evidence>
<keyword evidence="3 5" id="KW-0653">Protein transport</keyword>
<comment type="subunit">
    <text evidence="5">Homotetramer, a dimer of dimers. One homotetramer interacts with 1 SecA dimer.</text>
</comment>
<dbReference type="InterPro" id="IPR003708">
    <property type="entry name" value="SecB"/>
</dbReference>
<evidence type="ECO:0000256" key="1">
    <source>
        <dbReference type="ARBA" id="ARBA00009990"/>
    </source>
</evidence>
<keyword evidence="4 5" id="KW-0811">Translocation</keyword>
<evidence type="ECO:0000256" key="5">
    <source>
        <dbReference type="HAMAP-Rule" id="MF_00821"/>
    </source>
</evidence>
<sequence length="166" mass="18431">MAEENGQGEAAGSSQPQRQVGLQKIYIRDASIEVPNGPRVFTEEYKPDVNVDLNTRIENLSRETHQVTLTVTVTAKQGERTAYIVEVQQAGVFQIEGFDDDKERGHLLGSYCPSILFPYIRESVGDMVQRAGFPHFLLQPVNFDLLYAQHQNNQGGQPTDAGSATH</sequence>
<organism evidence="6 7">
    <name type="scientific">Salinisphaera dokdonensis CL-ES53</name>
    <dbReference type="NCBI Taxonomy" id="1304272"/>
    <lineage>
        <taxon>Bacteria</taxon>
        <taxon>Pseudomonadati</taxon>
        <taxon>Pseudomonadota</taxon>
        <taxon>Gammaproteobacteria</taxon>
        <taxon>Salinisphaerales</taxon>
        <taxon>Salinisphaeraceae</taxon>
        <taxon>Salinisphaera</taxon>
    </lineage>
</organism>
<keyword evidence="7" id="KW-1185">Reference proteome</keyword>
<evidence type="ECO:0000256" key="2">
    <source>
        <dbReference type="ARBA" id="ARBA00022448"/>
    </source>
</evidence>
<dbReference type="NCBIfam" id="NF004393">
    <property type="entry name" value="PRK05751.1-4"/>
    <property type="match status" value="1"/>
</dbReference>
<dbReference type="SUPFAM" id="SSF54611">
    <property type="entry name" value="SecB-like"/>
    <property type="match status" value="1"/>
</dbReference>
<comment type="subcellular location">
    <subcellularLocation>
        <location evidence="5">Cytoplasm</location>
    </subcellularLocation>
</comment>
<reference evidence="6 7" key="1">
    <citation type="submission" date="2013-03" db="EMBL/GenBank/DDBJ databases">
        <title>Salinisphaera dokdonensis CL-ES53 Genome Sequencing.</title>
        <authorList>
            <person name="Li C."/>
            <person name="Lai Q."/>
            <person name="Shao Z."/>
        </authorList>
    </citation>
    <scope>NUCLEOTIDE SEQUENCE [LARGE SCALE GENOMIC DNA]</scope>
    <source>
        <strain evidence="6 7">CL-ES53</strain>
    </source>
</reference>
<gene>
    <name evidence="5" type="primary">secB</name>
    <name evidence="6" type="ORF">SADO_07002</name>
</gene>
<evidence type="ECO:0000313" key="6">
    <source>
        <dbReference type="EMBL" id="MES1928983.1"/>
    </source>
</evidence>
<comment type="function">
    <text evidence="5">One of the proteins required for the normal export of preproteins out of the cell cytoplasm. It is a molecular chaperone that binds to a subset of precursor proteins, maintaining them in a translocation-competent state. It also specifically binds to its receptor SecA.</text>
</comment>
<dbReference type="NCBIfam" id="TIGR00809">
    <property type="entry name" value="secB"/>
    <property type="match status" value="1"/>
</dbReference>
<dbReference type="PANTHER" id="PTHR36918:SF1">
    <property type="entry name" value="PROTEIN-EXPORT PROTEIN SECB"/>
    <property type="match status" value="1"/>
</dbReference>
<dbReference type="RefSeq" id="WP_353110448.1">
    <property type="nucleotide sequence ID" value="NZ_APND01000002.1"/>
</dbReference>
<comment type="caution">
    <text evidence="6">The sequence shown here is derived from an EMBL/GenBank/DDBJ whole genome shotgun (WGS) entry which is preliminary data.</text>
</comment>
<dbReference type="PANTHER" id="PTHR36918">
    <property type="match status" value="1"/>
</dbReference>